<protein>
    <submittedName>
        <fullName evidence="1">Uncharacterized protein</fullName>
    </submittedName>
</protein>
<organism evidence="1 2">
    <name type="scientific">Agrococcus citreus</name>
    <dbReference type="NCBI Taxonomy" id="84643"/>
    <lineage>
        <taxon>Bacteria</taxon>
        <taxon>Bacillati</taxon>
        <taxon>Actinomycetota</taxon>
        <taxon>Actinomycetes</taxon>
        <taxon>Micrococcales</taxon>
        <taxon>Microbacteriaceae</taxon>
        <taxon>Agrococcus</taxon>
    </lineage>
</organism>
<dbReference type="RefSeq" id="WP_343917377.1">
    <property type="nucleotide sequence ID" value="NZ_BAAAKK010000001.1"/>
</dbReference>
<keyword evidence="2" id="KW-1185">Reference proteome</keyword>
<gene>
    <name evidence="1" type="ORF">GCM10009640_07060</name>
</gene>
<proteinExistence type="predicted"/>
<accession>A0ABN1YTW1</accession>
<evidence type="ECO:0000313" key="2">
    <source>
        <dbReference type="Proteomes" id="UP001501266"/>
    </source>
</evidence>
<sequence>MRWVATRAMRPSGGTSKVLIQALVRTPVRHIDADKRRDERLRLD</sequence>
<comment type="caution">
    <text evidence="1">The sequence shown here is derived from an EMBL/GenBank/DDBJ whole genome shotgun (WGS) entry which is preliminary data.</text>
</comment>
<evidence type="ECO:0000313" key="1">
    <source>
        <dbReference type="EMBL" id="GAA1419410.1"/>
    </source>
</evidence>
<dbReference type="EMBL" id="BAAAKK010000001">
    <property type="protein sequence ID" value="GAA1419410.1"/>
    <property type="molecule type" value="Genomic_DNA"/>
</dbReference>
<reference evidence="1 2" key="1">
    <citation type="journal article" date="2019" name="Int. J. Syst. Evol. Microbiol.">
        <title>The Global Catalogue of Microorganisms (GCM) 10K type strain sequencing project: providing services to taxonomists for standard genome sequencing and annotation.</title>
        <authorList>
            <consortium name="The Broad Institute Genomics Platform"/>
            <consortium name="The Broad Institute Genome Sequencing Center for Infectious Disease"/>
            <person name="Wu L."/>
            <person name="Ma J."/>
        </authorList>
    </citation>
    <scope>NUCLEOTIDE SEQUENCE [LARGE SCALE GENOMIC DNA]</scope>
    <source>
        <strain evidence="1 2">JCM 12398</strain>
    </source>
</reference>
<dbReference type="Proteomes" id="UP001501266">
    <property type="component" value="Unassembled WGS sequence"/>
</dbReference>
<name>A0ABN1YTW1_9MICO</name>